<dbReference type="InterPro" id="IPR021798">
    <property type="entry name" value="AftD_N"/>
</dbReference>
<evidence type="ECO:0000256" key="1">
    <source>
        <dbReference type="SAM" id="MobiDB-lite"/>
    </source>
</evidence>
<feature type="transmembrane region" description="Helical" evidence="2">
    <location>
        <begin position="906"/>
        <end position="928"/>
    </location>
</feature>
<evidence type="ECO:0000259" key="4">
    <source>
        <dbReference type="Pfam" id="PF11847"/>
    </source>
</evidence>
<feature type="transmembrane region" description="Helical" evidence="2">
    <location>
        <begin position="115"/>
        <end position="138"/>
    </location>
</feature>
<feature type="chain" id="PRO_5011282644" evidence="3">
    <location>
        <begin position="25"/>
        <end position="1006"/>
    </location>
</feature>
<protein>
    <submittedName>
        <fullName evidence="5">Hypothetical membrane protein</fullName>
    </submittedName>
</protein>
<feature type="transmembrane region" description="Helical" evidence="2">
    <location>
        <begin position="86"/>
        <end position="103"/>
    </location>
</feature>
<name>A0A240AMW5_9CORY</name>
<evidence type="ECO:0000313" key="6">
    <source>
        <dbReference type="Proteomes" id="UP000215374"/>
    </source>
</evidence>
<feature type="transmembrane region" description="Helical" evidence="2">
    <location>
        <begin position="960"/>
        <end position="982"/>
    </location>
</feature>
<gene>
    <name evidence="5" type="ORF">SAMEA4535761_02228</name>
</gene>
<reference evidence="5 6" key="1">
    <citation type="submission" date="2017-06" db="EMBL/GenBank/DDBJ databases">
        <authorList>
            <consortium name="Pathogen Informatics"/>
        </authorList>
    </citation>
    <scope>NUCLEOTIDE SEQUENCE [LARGE SCALE GENOMIC DNA]</scope>
    <source>
        <strain evidence="5 6">NCTC13015</strain>
    </source>
</reference>
<feature type="signal peptide" evidence="3">
    <location>
        <begin position="1"/>
        <end position="24"/>
    </location>
</feature>
<keyword evidence="2" id="KW-0472">Membrane</keyword>
<dbReference type="Proteomes" id="UP000215374">
    <property type="component" value="Chromosome 1"/>
</dbReference>
<dbReference type="RefSeq" id="WP_038592765.1">
    <property type="nucleotide sequence ID" value="NZ_CP009211.1"/>
</dbReference>
<dbReference type="EMBL" id="LT906467">
    <property type="protein sequence ID" value="SNV84735.1"/>
    <property type="molecule type" value="Genomic_DNA"/>
</dbReference>
<proteinExistence type="predicted"/>
<evidence type="ECO:0000256" key="2">
    <source>
        <dbReference type="SAM" id="Phobius"/>
    </source>
</evidence>
<keyword evidence="3" id="KW-0732">Signal</keyword>
<accession>A0A240AMW5</accession>
<organism evidence="5 6">
    <name type="scientific">Corynebacterium imitans</name>
    <dbReference type="NCBI Taxonomy" id="156978"/>
    <lineage>
        <taxon>Bacteria</taxon>
        <taxon>Bacillati</taxon>
        <taxon>Actinomycetota</taxon>
        <taxon>Actinomycetes</taxon>
        <taxon>Mycobacteriales</taxon>
        <taxon>Corynebacteriaceae</taxon>
        <taxon>Corynebacterium</taxon>
    </lineage>
</organism>
<feature type="domain" description="Alpha-(1-&gt;3)-arabinofuranosyltransferase N-terminal GT-C" evidence="4">
    <location>
        <begin position="12"/>
        <end position="587"/>
    </location>
</feature>
<keyword evidence="2" id="KW-0812">Transmembrane</keyword>
<dbReference type="AlphaFoldDB" id="A0A240AMW5"/>
<feature type="region of interest" description="Disordered" evidence="1">
    <location>
        <begin position="987"/>
        <end position="1006"/>
    </location>
</feature>
<feature type="transmembrane region" description="Helical" evidence="2">
    <location>
        <begin position="294"/>
        <end position="316"/>
    </location>
</feature>
<keyword evidence="2" id="KW-1133">Transmembrane helix</keyword>
<feature type="transmembrane region" description="Helical" evidence="2">
    <location>
        <begin position="199"/>
        <end position="217"/>
    </location>
</feature>
<evidence type="ECO:0000256" key="3">
    <source>
        <dbReference type="SAM" id="SignalP"/>
    </source>
</evidence>
<sequence>MRAHVVGWLLLACTALFQPPGEVAADTKLNLFVDPARFLSRATHAYTDEFPLGQVQNQAYGYLFPQGPFFLLANTLGVPEWLAQRAWWTLLLCLAYSGALILARRTGVRGTLPQVSAAMLYALSPRILTTLTAISSEAWPVALVPWTLIPLPRARPRISGAVLAVAAMGAVNATATIAACLPALIFLLYHRAFAQATQFALGAAAVSAWWIGPLLVLGRYSPPFTEFIESAAVTTAWLNPIEVLRGTTSWAPFVDTERTAGALLVGEPVFVLATALIAAFGLAGLACRTPWRGVWVVMLACGFALLCSAHFFAPLFDGPLAPFRNLHKFDPLVRLPLVMGVGHLFARVDRPRAAGVVLAGAVAVAPAWSLRLLPEGTWTEIPPQWVAAGEWLDEHAAGTRTLVVPASSFARQDWGWTRDEPIQALTSTRFAFRDAVPLVEPEAIRGLDGQVRAVDPEALRAIGVGAVVVRHDLEGAEPHAADYAARNLGEPAASFREDSGSGVDIYLLEPTRDAMITDAAPVTVDGGGEVLPLLWAEYGYFPARLVDKQAQPDIITDTPALAERNYGTLHGAQSAHLAEGEGGNVGNRLPDYPSAGTRVAVAEDGGRAHASSSAADAGAFGGAVPGASLTSAFDGLAETAWWPAPGDRGPWIEVPPVAERLTITATRDTVVTLSGGPERRVTLVAGEPRTIRAPGTTRIELTERVGIAEVDAGLSRIVEVEGTADTYFFQRHFPDTQVIQRRFTTAIDATWRLSAPATIDGTRHAAGEVELPAGTHELFTRRETITLSRDRVPTAAWEALPATIAPAGHPRTIITTRAFNAGLRATVGGQALEPTRIDAATQAFTLPAGASGEFRMHFAGEAAYRNSLLAGGAFSALVALACLIVVSRRRDDELLVPQELPRLDRAAPLLAAIAAGPVTGLIAAASAWAIRRFTLLPASWLSSGALVVSGLVLARAPWPSASYAGSTLLPLAGCFAVACLAWPDRDTSRRDSTARTSRAPGTSTNS</sequence>
<feature type="transmembrane region" description="Helical" evidence="2">
    <location>
        <begin position="868"/>
        <end position="886"/>
    </location>
</feature>
<dbReference type="Pfam" id="PF11847">
    <property type="entry name" value="GT-C_AftD"/>
    <property type="match status" value="1"/>
</dbReference>
<feature type="transmembrane region" description="Helical" evidence="2">
    <location>
        <begin position="269"/>
        <end position="287"/>
    </location>
</feature>
<feature type="transmembrane region" description="Helical" evidence="2">
    <location>
        <begin position="158"/>
        <end position="187"/>
    </location>
</feature>
<dbReference type="GO" id="GO:0016740">
    <property type="term" value="F:transferase activity"/>
    <property type="evidence" value="ECO:0007669"/>
    <property type="project" value="InterPro"/>
</dbReference>
<evidence type="ECO:0000313" key="5">
    <source>
        <dbReference type="EMBL" id="SNV84735.1"/>
    </source>
</evidence>